<dbReference type="Proteomes" id="UP000006469">
    <property type="component" value="Chromosome"/>
</dbReference>
<keyword evidence="1" id="KW-0812">Transmembrane</keyword>
<feature type="transmembrane region" description="Helical" evidence="1">
    <location>
        <begin position="340"/>
        <end position="359"/>
    </location>
</feature>
<dbReference type="GO" id="GO:0022857">
    <property type="term" value="F:transmembrane transporter activity"/>
    <property type="evidence" value="ECO:0007669"/>
    <property type="project" value="InterPro"/>
</dbReference>
<dbReference type="PATRIC" id="fig|523841.21.peg.2987"/>
<dbReference type="EMBL" id="CP001868">
    <property type="protein sequence ID" value="AFK20282.1"/>
    <property type="molecule type" value="Genomic_DNA"/>
</dbReference>
<evidence type="ECO:0000313" key="3">
    <source>
        <dbReference type="EMBL" id="AFK20282.1"/>
    </source>
</evidence>
<reference evidence="3 7" key="2">
    <citation type="journal article" date="2012" name="J. Bacteriol.">
        <title>Complete genome sequence of the metabolically versatile halophilic archaeon Haloferax mediterranei, a poly(3-hydroxybutyrate-co-3-hydroxyvalerate) producer.</title>
        <authorList>
            <person name="Han J."/>
            <person name="Zhang F."/>
            <person name="Hou J."/>
            <person name="Liu X."/>
            <person name="Li M."/>
            <person name="Liu H."/>
            <person name="Cai L."/>
            <person name="Zhang B."/>
            <person name="Chen Y."/>
            <person name="Zhou J."/>
            <person name="Hu S."/>
            <person name="Xiang H."/>
        </authorList>
    </citation>
    <scope>NUCLEOTIDE SEQUENCE [LARGE SCALE GENOMIC DNA]</scope>
    <source>
        <strain evidence="7">ATCC 33500 / DSM 1411 / JCM 8866 / NBRC 14739 / NCIMB 2177 / R-4</strain>
        <strain evidence="3">CGMCC 1.2087</strain>
    </source>
</reference>
<dbReference type="Proteomes" id="UP000027075">
    <property type="component" value="Chromosome"/>
</dbReference>
<feature type="transmembrane region" description="Helical" evidence="1">
    <location>
        <begin position="258"/>
        <end position="276"/>
    </location>
</feature>
<feature type="transmembrane region" description="Helical" evidence="1">
    <location>
        <begin position="170"/>
        <end position="189"/>
    </location>
</feature>
<dbReference type="Pfam" id="PF07690">
    <property type="entry name" value="MFS_1"/>
    <property type="match status" value="1"/>
</dbReference>
<feature type="transmembrane region" description="Helical" evidence="1">
    <location>
        <begin position="144"/>
        <end position="163"/>
    </location>
</feature>
<dbReference type="InterPro" id="IPR053160">
    <property type="entry name" value="MFS_DHA3_Transporter"/>
</dbReference>
<dbReference type="OrthoDB" id="85689at2157"/>
<dbReference type="AlphaFoldDB" id="I3R7S2"/>
<dbReference type="EMBL" id="CP039139">
    <property type="protein sequence ID" value="QCQ76282.1"/>
    <property type="molecule type" value="Genomic_DNA"/>
</dbReference>
<reference evidence="4 9" key="4">
    <citation type="submission" date="2014-04" db="EMBL/GenBank/DDBJ databases">
        <title>Transcriptional profiles of Haloferax mediterranei on the basis of nitrogen availability.</title>
        <authorList>
            <person name="Bautista V."/>
        </authorList>
    </citation>
    <scope>NUCLEOTIDE SEQUENCE [LARGE SCALE GENOMIC DNA]</scope>
    <source>
        <strain evidence="4">ATCC 33500</strain>
        <strain evidence="9">ATCC 33500 / DSM 1411 / JCM 8866 / NBRC 14739 / NCIMB 2177 / R-4</strain>
    </source>
</reference>
<evidence type="ECO:0000313" key="6">
    <source>
        <dbReference type="EMBL" id="QCQ76282.1"/>
    </source>
</evidence>
<protein>
    <submittedName>
        <fullName evidence="6">MFS transporter</fullName>
    </submittedName>
    <submittedName>
        <fullName evidence="4">Multidrug transporter</fullName>
    </submittedName>
    <submittedName>
        <fullName evidence="3 5">Sugar transporter</fullName>
    </submittedName>
</protein>
<feature type="transmembrane region" description="Helical" evidence="1">
    <location>
        <begin position="220"/>
        <end position="237"/>
    </location>
</feature>
<dbReference type="PANTHER" id="PTHR23530:SF1">
    <property type="entry name" value="PERMEASE, MAJOR FACILITATOR SUPERFAMILY-RELATED"/>
    <property type="match status" value="1"/>
</dbReference>
<reference evidence="6 10" key="6">
    <citation type="submission" date="2019-04" db="EMBL/GenBank/DDBJ databases">
        <title>Methylomes of two halophilic Archaea, Haloarcula marismortui and Haloferax mediterranei.</title>
        <authorList>
            <person name="DasSarma S."/>
            <person name="DasSarma P."/>
            <person name="DasSarma S."/>
            <person name="Fomenkov A."/>
            <person name="Vincze T."/>
            <person name="Anton B.P."/>
            <person name="Roberts R.J."/>
        </authorList>
    </citation>
    <scope>NUCLEOTIDE SEQUENCE [LARGE SCALE GENOMIC DNA]</scope>
    <source>
        <strain evidence="6">ATCC 33500</strain>
        <strain evidence="10">ATCC 33500 / DSM 1411 / JCM 8866 / NBRC 14739 / NCIMB 2177 / R-4</strain>
    </source>
</reference>
<dbReference type="InterPro" id="IPR011701">
    <property type="entry name" value="MFS"/>
</dbReference>
<keyword evidence="1" id="KW-1133">Transmembrane helix</keyword>
<proteinExistence type="predicted"/>
<feature type="transmembrane region" description="Helical" evidence="1">
    <location>
        <begin position="371"/>
        <end position="395"/>
    </location>
</feature>
<gene>
    <name evidence="3" type="ordered locus">HFX_2604</name>
    <name evidence="4" type="ORF">BM92_13825</name>
    <name evidence="5" type="ORF">C439_14804</name>
    <name evidence="6" type="ORF">E6P09_13760</name>
</gene>
<evidence type="ECO:0000256" key="1">
    <source>
        <dbReference type="SAM" id="Phobius"/>
    </source>
</evidence>
<reference evidence="3" key="5">
    <citation type="submission" date="2014-05" db="EMBL/GenBank/DDBJ databases">
        <authorList>
            <person name="Wang L."/>
            <person name="Yang H."/>
            <person name="Xiang H."/>
        </authorList>
    </citation>
    <scope>NUCLEOTIDE SEQUENCE</scope>
    <source>
        <strain evidence="3">CGMCC 1.2087</strain>
    </source>
</reference>
<dbReference type="HOGENOM" id="CLU_046685_2_2_2"/>
<keyword evidence="3" id="KW-0813">Transport</keyword>
<feature type="transmembrane region" description="Helical" evidence="1">
    <location>
        <begin position="296"/>
        <end position="319"/>
    </location>
</feature>
<dbReference type="PaxDb" id="523841-HFX_2604"/>
<dbReference type="InterPro" id="IPR036259">
    <property type="entry name" value="MFS_trans_sf"/>
</dbReference>
<dbReference type="EMBL" id="AOLO01000012">
    <property type="protein sequence ID" value="ELZ99138.1"/>
    <property type="molecule type" value="Genomic_DNA"/>
</dbReference>
<dbReference type="Proteomes" id="UP000299011">
    <property type="component" value="Chromosome"/>
</dbReference>
<evidence type="ECO:0000259" key="2">
    <source>
        <dbReference type="PROSITE" id="PS50850"/>
    </source>
</evidence>
<dbReference type="STRING" id="523841.HFX_2604"/>
<keyword evidence="3" id="KW-0762">Sugar transport</keyword>
<feature type="transmembrane region" description="Helical" evidence="1">
    <location>
        <begin position="82"/>
        <end position="109"/>
    </location>
</feature>
<feature type="domain" description="Major facilitator superfamily (MFS) profile" evidence="2">
    <location>
        <begin position="1"/>
        <end position="399"/>
    </location>
</feature>
<organism evidence="3 7">
    <name type="scientific">Haloferax mediterranei (strain ATCC 33500 / DSM 1411 / JCM 8866 / NBRC 14739 / NCIMB 2177 / R-4)</name>
    <name type="common">Halobacterium mediterranei</name>
    <dbReference type="NCBI Taxonomy" id="523841"/>
    <lineage>
        <taxon>Archaea</taxon>
        <taxon>Methanobacteriati</taxon>
        <taxon>Methanobacteriota</taxon>
        <taxon>Stenosarchaea group</taxon>
        <taxon>Halobacteria</taxon>
        <taxon>Halobacteriales</taxon>
        <taxon>Haloferacaceae</taxon>
        <taxon>Haloferax</taxon>
    </lineage>
</organism>
<reference evidence="5 8" key="3">
    <citation type="journal article" date="2014" name="PLoS Genet.">
        <title>Phylogenetically driven sequencing of extremely halophilic archaea reveals strategies for static and dynamic osmo-response.</title>
        <authorList>
            <person name="Becker E.A."/>
            <person name="Seitzer P.M."/>
            <person name="Tritt A."/>
            <person name="Larsen D."/>
            <person name="Krusor M."/>
            <person name="Yao A.I."/>
            <person name="Wu D."/>
            <person name="Madern D."/>
            <person name="Eisen J.A."/>
            <person name="Darling A.E."/>
            <person name="Facciotti M.T."/>
        </authorList>
    </citation>
    <scope>NUCLEOTIDE SEQUENCE [LARGE SCALE GENOMIC DNA]</scope>
    <source>
        <strain evidence="5">ATCC 33500</strain>
        <strain evidence="8">ATCC 33500 / DSM 1411 / JCM 8866 / NBRC 14739 / NCIMB 2177 / R-4</strain>
    </source>
</reference>
<sequence>MTDQRTVRDFSVTPVAKYYAYKTTEYVSFTAAIWILFVRSQGLSFAEVGALNSIWWLALVAGEIPTGYLGDRLGRRSAMSLGTAIIAISTVAMGLSQTFLQFAVVYAAWAIGQTFRSGSDDAWLYDLLEETSETHEFANVRGRATGIGLAIGAVTTLAGGVLADVANYSVPFFATAVVTALGIPVLLSVPETGDGGGDFTPRKAIRVIRNRLTQPPLRSFVVYFALLFGVVNMAYILDQPILRAVAVDLGIPESATNTAVSTSYAAFSIIAAGATYRSGWISDRLGVRRWFLVSPLLVAVSYAVLPIFGPLAFPVFAVVRGVNNVSGVLGNQYINDRVDSVGRATVLSAAGMLYSLAVVPFELAGGVVADVVSPTGALALFGGVLAVGAGVLWVVERPI</sequence>
<feature type="transmembrane region" description="Helical" evidence="1">
    <location>
        <begin position="53"/>
        <end position="70"/>
    </location>
</feature>
<keyword evidence="1" id="KW-0472">Membrane</keyword>
<dbReference type="GeneID" id="40157503"/>
<dbReference type="InterPro" id="IPR020846">
    <property type="entry name" value="MFS_dom"/>
</dbReference>
<name>I3R7S2_HALMT</name>
<dbReference type="RefSeq" id="WP_004060071.1">
    <property type="nucleotide sequence ID" value="NC_017941.2"/>
</dbReference>
<dbReference type="Proteomes" id="UP000011603">
    <property type="component" value="Unassembled WGS sequence"/>
</dbReference>
<dbReference type="PROSITE" id="PS50850">
    <property type="entry name" value="MFS"/>
    <property type="match status" value="1"/>
</dbReference>
<evidence type="ECO:0000313" key="4">
    <source>
        <dbReference type="EMBL" id="AHZ23651.1"/>
    </source>
</evidence>
<dbReference type="eggNOG" id="arCOG00132">
    <property type="taxonomic scope" value="Archaea"/>
</dbReference>
<dbReference type="EMBL" id="CP007551">
    <property type="protein sequence ID" value="AHZ23651.1"/>
    <property type="molecule type" value="Genomic_DNA"/>
</dbReference>
<dbReference type="KEGG" id="hme:HFX_2604"/>
<evidence type="ECO:0000313" key="10">
    <source>
        <dbReference type="Proteomes" id="UP000299011"/>
    </source>
</evidence>
<dbReference type="PANTHER" id="PTHR23530">
    <property type="entry name" value="TRANSPORT PROTEIN-RELATED"/>
    <property type="match status" value="1"/>
</dbReference>
<accession>I3R7S2</accession>
<keyword evidence="8" id="KW-1185">Reference proteome</keyword>
<evidence type="ECO:0000313" key="5">
    <source>
        <dbReference type="EMBL" id="ELZ99138.1"/>
    </source>
</evidence>
<reference evidence="3" key="1">
    <citation type="journal article" date="2012" name="Appl. Environ. Microbiol.">
        <title>Identification of the haloarchaeal phasin (PhaP) that functions in polyhydroxyalkanoate accumulation and granule formation in Haloferax mediterranei.</title>
        <authorList>
            <person name="Cai S."/>
            <person name="Cai L."/>
            <person name="Liu H."/>
            <person name="Liu X."/>
            <person name="Han J."/>
            <person name="Zhou J."/>
            <person name="Xiang H."/>
        </authorList>
    </citation>
    <scope>NUCLEOTIDE SEQUENCE</scope>
    <source>
        <strain evidence="3">CGMCC 1.2087</strain>
    </source>
</reference>
<evidence type="ECO:0000313" key="9">
    <source>
        <dbReference type="Proteomes" id="UP000027075"/>
    </source>
</evidence>
<dbReference type="SUPFAM" id="SSF103473">
    <property type="entry name" value="MFS general substrate transporter"/>
    <property type="match status" value="1"/>
</dbReference>
<dbReference type="Gene3D" id="1.20.1250.20">
    <property type="entry name" value="MFS general substrate transporter like domains"/>
    <property type="match status" value="1"/>
</dbReference>
<evidence type="ECO:0000313" key="8">
    <source>
        <dbReference type="Proteomes" id="UP000011603"/>
    </source>
</evidence>
<evidence type="ECO:0000313" key="7">
    <source>
        <dbReference type="Proteomes" id="UP000006469"/>
    </source>
</evidence>